<evidence type="ECO:0008006" key="5">
    <source>
        <dbReference type="Google" id="ProtNLM"/>
    </source>
</evidence>
<dbReference type="CDD" id="cd14745">
    <property type="entry name" value="GH66"/>
    <property type="match status" value="1"/>
</dbReference>
<dbReference type="HOGENOM" id="CLU_013685_1_1_9"/>
<proteinExistence type="inferred from homology"/>
<dbReference type="Gene3D" id="3.20.20.80">
    <property type="entry name" value="Glycosidases"/>
    <property type="match status" value="1"/>
</dbReference>
<dbReference type="Gene3D" id="2.60.40.10">
    <property type="entry name" value="Immunoglobulins"/>
    <property type="match status" value="1"/>
</dbReference>
<dbReference type="PATRIC" id="fig|698948.3.peg.1907"/>
<name>L0IJ26_THETR</name>
<dbReference type="InterPro" id="IPR025092">
    <property type="entry name" value="Glyco_hydro_66"/>
</dbReference>
<evidence type="ECO:0000256" key="2">
    <source>
        <dbReference type="ARBA" id="ARBA00022729"/>
    </source>
</evidence>
<dbReference type="KEGG" id="tto:Thethe_01909"/>
<gene>
    <name evidence="3" type="ORF">Thethe_01909</name>
</gene>
<comment type="similarity">
    <text evidence="1">Belongs to the glycosyl hydrolase 66 family.</text>
</comment>
<dbReference type="EMBL" id="CP003066">
    <property type="protein sequence ID" value="AGB19520.1"/>
    <property type="molecule type" value="Genomic_DNA"/>
</dbReference>
<dbReference type="RefSeq" id="WP_015312023.1">
    <property type="nucleotide sequence ID" value="NC_019970.1"/>
</dbReference>
<dbReference type="InterPro" id="IPR013780">
    <property type="entry name" value="Glyco_hydro_b"/>
</dbReference>
<dbReference type="Pfam" id="PF13199">
    <property type="entry name" value="Glyco_hydro_66"/>
    <property type="match status" value="1"/>
</dbReference>
<evidence type="ECO:0000313" key="4">
    <source>
        <dbReference type="Proteomes" id="UP000010845"/>
    </source>
</evidence>
<evidence type="ECO:0000313" key="3">
    <source>
        <dbReference type="EMBL" id="AGB19520.1"/>
    </source>
</evidence>
<dbReference type="AlphaFoldDB" id="L0IJ26"/>
<sequence>MLIKDVYPSKTQYLNGENIKIIVELSNKEFKSKSGYIIKCDIFHLNDRILQFESDLKNEELKEFEFNVNCDNESMAGFGVNVSLFNGNELIEDATTSFDVVKNSMYAPRYGFISDFFESDKDDYSDLIEMNKYHINLVQFYDWMYRHHELIPPTERFKDPLGRDLSINVVKQKILKAHEYGMKAMAYGAVYGSESEFFEKHKDWALLNNNDEYYEFANFIYIMDISKECEWHQHIIKEFLNAIKFGFDGIHMDQYGFPKEAVSMKDGLKRLRRLKDDFPELINDAKSYIENNGYDVKLIFNAVNNWPIDSVIDSKQDAVYIEVWPPNDTYQDLYNLIANVKKHGTTKQVILAAYMKPFSKSENTNIEYAEIATILTMASIFASGGFHLLLGEENGILTEGYYPNYFKISDKRFICELRNYYDFIVRYEELLYGFDIIDDTMTYTGGINEEYVFKGAKFSPIAKEDSVWTIIKEKPGYKIINLINFTGIKNMNWNEGKEKRPNLLRDIEVVALVVEDVKEVFVASPDINHGHPQKISYEYVTHEQGRAIRFIIPELYIWDLVYITVEV</sequence>
<dbReference type="Proteomes" id="UP000010845">
    <property type="component" value="Chromosome"/>
</dbReference>
<dbReference type="InterPro" id="IPR017853">
    <property type="entry name" value="GH"/>
</dbReference>
<reference evidence="3 4" key="1">
    <citation type="submission" date="2012-03" db="EMBL/GenBank/DDBJ databases">
        <title>Complete sequence of chromosome of Thermoanaerobacterium thermosaccharolyticum M0795.</title>
        <authorList>
            <consortium name="US DOE Joint Genome Institute"/>
            <person name="Lucas S."/>
            <person name="Han J."/>
            <person name="Lapidus A."/>
            <person name="Cheng J.-F."/>
            <person name="Goodwin L."/>
            <person name="Pitluck S."/>
            <person name="Peters L."/>
            <person name="Teshima H."/>
            <person name="Detter J.C."/>
            <person name="Han C."/>
            <person name="Tapia R."/>
            <person name="Land M."/>
            <person name="Hauser L."/>
            <person name="Kyrpides N."/>
            <person name="Ivanova N."/>
            <person name="Pagani I."/>
            <person name="Feinberg L."/>
            <person name="Folden J."/>
            <person name="Hogsett D."/>
            <person name="Shaw J."/>
            <person name="Woyke T."/>
        </authorList>
    </citation>
    <scope>NUCLEOTIDE SEQUENCE [LARGE SCALE GENOMIC DNA]</scope>
    <source>
        <strain evidence="3 4">M0795</strain>
    </source>
</reference>
<dbReference type="InterPro" id="IPR013783">
    <property type="entry name" value="Ig-like_fold"/>
</dbReference>
<dbReference type="Gene3D" id="2.60.40.1180">
    <property type="entry name" value="Golgi alpha-mannosidase II"/>
    <property type="match status" value="1"/>
</dbReference>
<keyword evidence="2" id="KW-0732">Signal</keyword>
<organism evidence="3 4">
    <name type="scientific">Thermoanaerobacterium thermosaccharolyticum M0795</name>
    <dbReference type="NCBI Taxonomy" id="698948"/>
    <lineage>
        <taxon>Bacteria</taxon>
        <taxon>Bacillati</taxon>
        <taxon>Bacillota</taxon>
        <taxon>Clostridia</taxon>
        <taxon>Thermoanaerobacterales</taxon>
        <taxon>Thermoanaerobacteraceae</taxon>
        <taxon>Thermoanaerobacterium</taxon>
    </lineage>
</organism>
<dbReference type="SUPFAM" id="SSF51445">
    <property type="entry name" value="(Trans)glycosidases"/>
    <property type="match status" value="1"/>
</dbReference>
<evidence type="ECO:0000256" key="1">
    <source>
        <dbReference type="ARBA" id="ARBA00010837"/>
    </source>
</evidence>
<protein>
    <recommendedName>
        <fullName evidence="5">Dextranase</fullName>
    </recommendedName>
</protein>
<accession>L0IJ26</accession>